<feature type="compositionally biased region" description="Polar residues" evidence="2">
    <location>
        <begin position="248"/>
        <end position="260"/>
    </location>
</feature>
<protein>
    <submittedName>
        <fullName evidence="5">SUZ domain-containing protein</fullName>
    </submittedName>
</protein>
<name>A0A0N5AZY9_9BILA</name>
<evidence type="ECO:0000313" key="4">
    <source>
        <dbReference type="Proteomes" id="UP000046393"/>
    </source>
</evidence>
<accession>A0A0N5AZY9</accession>
<sequence length="260" mass="29128">MLTYKIIFLVSPQFEQRQRQILKRKQKEEELAKAREAAVLEQIQQYSCGEPQKPGGFKILKRPQSYGVLPSSSNVEQPKSPETQQSKQKSLEERQAAYKEARERIFADYTPEKDASDIEVDNRLNCLPGNASSSTAQQHMFNHIPIPRARPPASLINIRSQPYQAVPGNPAMDYPFAHHVPTYPALHHPQRVPVVGQVPFYDARIPPPPAPVFSVPTMMGSIIVDQQRASATTYGRPPTVLLAPKPFSATSNTLHQSGER</sequence>
<dbReference type="InterPro" id="IPR024771">
    <property type="entry name" value="SUZ"/>
</dbReference>
<dbReference type="STRING" id="451379.A0A0N5AZY9"/>
<dbReference type="Pfam" id="PF12752">
    <property type="entry name" value="SUZ"/>
    <property type="match status" value="1"/>
</dbReference>
<evidence type="ECO:0000256" key="2">
    <source>
        <dbReference type="SAM" id="MobiDB-lite"/>
    </source>
</evidence>
<evidence type="ECO:0000313" key="5">
    <source>
        <dbReference type="WBParaSite" id="SMUV_0001057301-mRNA-1"/>
    </source>
</evidence>
<feature type="region of interest" description="Disordered" evidence="2">
    <location>
        <begin position="236"/>
        <end position="260"/>
    </location>
</feature>
<proteinExistence type="predicted"/>
<keyword evidence="1" id="KW-0175">Coiled coil</keyword>
<feature type="compositionally biased region" description="Polar residues" evidence="2">
    <location>
        <begin position="70"/>
        <end position="88"/>
    </location>
</feature>
<feature type="coiled-coil region" evidence="1">
    <location>
        <begin position="17"/>
        <end position="44"/>
    </location>
</feature>
<feature type="domain" description="SUZ" evidence="3">
    <location>
        <begin position="33"/>
        <end position="110"/>
    </location>
</feature>
<dbReference type="AlphaFoldDB" id="A0A0N5AZY9"/>
<evidence type="ECO:0000256" key="1">
    <source>
        <dbReference type="SAM" id="Coils"/>
    </source>
</evidence>
<dbReference type="Proteomes" id="UP000046393">
    <property type="component" value="Unplaced"/>
</dbReference>
<keyword evidence="4" id="KW-1185">Reference proteome</keyword>
<feature type="region of interest" description="Disordered" evidence="2">
    <location>
        <begin position="68"/>
        <end position="96"/>
    </location>
</feature>
<dbReference type="WBParaSite" id="SMUV_0001057301-mRNA-1">
    <property type="protein sequence ID" value="SMUV_0001057301-mRNA-1"/>
    <property type="gene ID" value="SMUV_0001057301"/>
</dbReference>
<organism evidence="4 5">
    <name type="scientific">Syphacia muris</name>
    <dbReference type="NCBI Taxonomy" id="451379"/>
    <lineage>
        <taxon>Eukaryota</taxon>
        <taxon>Metazoa</taxon>
        <taxon>Ecdysozoa</taxon>
        <taxon>Nematoda</taxon>
        <taxon>Chromadorea</taxon>
        <taxon>Rhabditida</taxon>
        <taxon>Spirurina</taxon>
        <taxon>Oxyuridomorpha</taxon>
        <taxon>Oxyuroidea</taxon>
        <taxon>Oxyuridae</taxon>
        <taxon>Syphacia</taxon>
    </lineage>
</organism>
<reference evidence="5" key="1">
    <citation type="submission" date="2017-02" db="UniProtKB">
        <authorList>
            <consortium name="WormBaseParasite"/>
        </authorList>
    </citation>
    <scope>IDENTIFICATION</scope>
</reference>
<dbReference type="PROSITE" id="PS51673">
    <property type="entry name" value="SUZ"/>
    <property type="match status" value="1"/>
</dbReference>
<evidence type="ECO:0000259" key="3">
    <source>
        <dbReference type="PROSITE" id="PS51673"/>
    </source>
</evidence>